<dbReference type="GO" id="GO:0005783">
    <property type="term" value="C:endoplasmic reticulum"/>
    <property type="evidence" value="ECO:0007669"/>
    <property type="project" value="TreeGrafter"/>
</dbReference>
<dbReference type="Pfam" id="PF05934">
    <property type="entry name" value="MCLC"/>
    <property type="match status" value="1"/>
</dbReference>
<gene>
    <name evidence="10" type="ORF">Cfor_12943</name>
</gene>
<dbReference type="Proteomes" id="UP000502823">
    <property type="component" value="Unassembled WGS sequence"/>
</dbReference>
<accession>A0A6L2PIU2</accession>
<dbReference type="GO" id="GO:0005254">
    <property type="term" value="F:chloride channel activity"/>
    <property type="evidence" value="ECO:0007669"/>
    <property type="project" value="TreeGrafter"/>
</dbReference>
<evidence type="ECO:0000313" key="11">
    <source>
        <dbReference type="Proteomes" id="UP000502823"/>
    </source>
</evidence>
<evidence type="ECO:0000256" key="6">
    <source>
        <dbReference type="ARBA" id="ARBA00023136"/>
    </source>
</evidence>
<keyword evidence="11" id="KW-1185">Reference proteome</keyword>
<dbReference type="InParanoid" id="A0A6L2PIU2"/>
<proteinExistence type="inferred from homology"/>
<keyword evidence="6 8" id="KW-0472">Membrane</keyword>
<protein>
    <recommendedName>
        <fullName evidence="3">Chloride channel CLIC-like protein 1</fullName>
    </recommendedName>
</protein>
<feature type="chain" id="PRO_5026910716" description="Chloride channel CLIC-like protein 1" evidence="9">
    <location>
        <begin position="24"/>
        <end position="626"/>
    </location>
</feature>
<dbReference type="OrthoDB" id="5837849at2759"/>
<comment type="caution">
    <text evidence="10">The sequence shown here is derived from an EMBL/GenBank/DDBJ whole genome shotgun (WGS) entry which is preliminary data.</text>
</comment>
<organism evidence="10 11">
    <name type="scientific">Coptotermes formosanus</name>
    <name type="common">Formosan subterranean termite</name>
    <dbReference type="NCBI Taxonomy" id="36987"/>
    <lineage>
        <taxon>Eukaryota</taxon>
        <taxon>Metazoa</taxon>
        <taxon>Ecdysozoa</taxon>
        <taxon>Arthropoda</taxon>
        <taxon>Hexapoda</taxon>
        <taxon>Insecta</taxon>
        <taxon>Pterygota</taxon>
        <taxon>Neoptera</taxon>
        <taxon>Polyneoptera</taxon>
        <taxon>Dictyoptera</taxon>
        <taxon>Blattodea</taxon>
        <taxon>Blattoidea</taxon>
        <taxon>Termitoidae</taxon>
        <taxon>Rhinotermitidae</taxon>
        <taxon>Coptotermes</taxon>
    </lineage>
</organism>
<feature type="region of interest" description="Disordered" evidence="7">
    <location>
        <begin position="38"/>
        <end position="60"/>
    </location>
</feature>
<feature type="region of interest" description="Disordered" evidence="7">
    <location>
        <begin position="564"/>
        <end position="614"/>
    </location>
</feature>
<keyword evidence="5 8" id="KW-1133">Transmembrane helix</keyword>
<dbReference type="PANTHER" id="PTHR34093">
    <property type="entry name" value="CHLORIDE CHANNEL CLIC-LIKE PROTEIN 1"/>
    <property type="match status" value="1"/>
</dbReference>
<feature type="transmembrane region" description="Helical" evidence="8">
    <location>
        <begin position="356"/>
        <end position="380"/>
    </location>
</feature>
<sequence>MEVSYRLLFVTLTVGLYLPNLYGASDCGEEWVDPDPLSKINRDRASEPVTKEPRNPSKETEDCMIIEETSAIKQDLNLCHQLLNNCSKQLNNLKHNLSSKLPPKERSPDKSVQKQECVQDKLYMKRFINILLKVSKLNEDMPQNLDTHLYITVTLAQLKVLQQFSKGSQAVTLQELDHVISSVLLSSKSNIFFEEYIPWSALADILRSREMLVALVLGCLPSLLIWKVLNGHSMFRIMTMFFMSVFIISFSVTYCRMYKQAEIKQYAAIKANTGMPAECHPPSELTWMETIRKLFGRYFVSPDECQKYYEAVMLDPFLEVTPTIVLSEMVAGFFLHPSGMLGSAVADYSKNVLGGLPWGVNLLVLIASFILVAGIIIASCGGFMRLPWYMGGFELSGQRPQERITAGPQQVEQSPGCSALNEAAISNLMQTADSANTGLVIMNVAGVRRLLSVGSSAVVHRDVIEEIQQSSIEKKCSHYASEQSYQSRSEAVTPVSGCCGESLPRSHHAVLEDETITVGSGCLHQPLNKNQTEELQLRMRAASCISKDKHVQIQRTEVVTKHTTAVQQKDGAEESASADKDALSDCRTASTVDDSNVWESDVEEEVNRHRNSSIDVSDEEVGFVKL</sequence>
<feature type="signal peptide" evidence="9">
    <location>
        <begin position="1"/>
        <end position="23"/>
    </location>
</feature>
<comment type="subcellular location">
    <subcellularLocation>
        <location evidence="1">Membrane</location>
        <topology evidence="1">Multi-pass membrane protein</topology>
    </subcellularLocation>
</comment>
<evidence type="ECO:0000256" key="8">
    <source>
        <dbReference type="SAM" id="Phobius"/>
    </source>
</evidence>
<dbReference type="AlphaFoldDB" id="A0A6L2PIU2"/>
<evidence type="ECO:0000256" key="7">
    <source>
        <dbReference type="SAM" id="MobiDB-lite"/>
    </source>
</evidence>
<reference evidence="11" key="1">
    <citation type="submission" date="2020-01" db="EMBL/GenBank/DDBJ databases">
        <title>Draft genome sequence of the Termite Coptotermes fromosanus.</title>
        <authorList>
            <person name="Itakura S."/>
            <person name="Yosikawa Y."/>
            <person name="Umezawa K."/>
        </authorList>
    </citation>
    <scope>NUCLEOTIDE SEQUENCE [LARGE SCALE GENOMIC DNA]</scope>
</reference>
<keyword evidence="9" id="KW-0732">Signal</keyword>
<feature type="compositionally biased region" description="Basic and acidic residues" evidence="7">
    <location>
        <begin position="40"/>
        <end position="60"/>
    </location>
</feature>
<comment type="similarity">
    <text evidence="2">Belongs to the chloride channel MCLC family.</text>
</comment>
<evidence type="ECO:0000256" key="4">
    <source>
        <dbReference type="ARBA" id="ARBA00022692"/>
    </source>
</evidence>
<feature type="compositionally biased region" description="Polar residues" evidence="7">
    <location>
        <begin position="587"/>
        <end position="598"/>
    </location>
</feature>
<dbReference type="InterPro" id="IPR009231">
    <property type="entry name" value="Chloride_chnl_CLIC-like"/>
</dbReference>
<evidence type="ECO:0000256" key="2">
    <source>
        <dbReference type="ARBA" id="ARBA00005944"/>
    </source>
</evidence>
<keyword evidence="4 8" id="KW-0812">Transmembrane</keyword>
<dbReference type="GO" id="GO:0016020">
    <property type="term" value="C:membrane"/>
    <property type="evidence" value="ECO:0007669"/>
    <property type="project" value="UniProtKB-SubCell"/>
</dbReference>
<evidence type="ECO:0000256" key="1">
    <source>
        <dbReference type="ARBA" id="ARBA00004141"/>
    </source>
</evidence>
<dbReference type="PANTHER" id="PTHR34093:SF1">
    <property type="entry name" value="CHLORIDE CHANNEL CLIC-LIKE PROTEIN 1"/>
    <property type="match status" value="1"/>
</dbReference>
<name>A0A6L2PIU2_COPFO</name>
<evidence type="ECO:0000256" key="3">
    <source>
        <dbReference type="ARBA" id="ARBA00015571"/>
    </source>
</evidence>
<evidence type="ECO:0000256" key="9">
    <source>
        <dbReference type="SAM" id="SignalP"/>
    </source>
</evidence>
<evidence type="ECO:0000313" key="10">
    <source>
        <dbReference type="EMBL" id="GFG30368.1"/>
    </source>
</evidence>
<dbReference type="EMBL" id="BLKM01010456">
    <property type="protein sequence ID" value="GFG30368.1"/>
    <property type="molecule type" value="Genomic_DNA"/>
</dbReference>
<feature type="transmembrane region" description="Helical" evidence="8">
    <location>
        <begin position="235"/>
        <end position="255"/>
    </location>
</feature>
<evidence type="ECO:0000256" key="5">
    <source>
        <dbReference type="ARBA" id="ARBA00022989"/>
    </source>
</evidence>